<accession>A0A830I3Q7</accession>
<comment type="caution">
    <text evidence="2">The sequence shown here is derived from an EMBL/GenBank/DDBJ whole genome shotgun (WGS) entry which is preliminary data.</text>
</comment>
<feature type="compositionally biased region" description="Basic residues" evidence="1">
    <location>
        <begin position="71"/>
        <end position="80"/>
    </location>
</feature>
<dbReference type="EMBL" id="BNJQ01000036">
    <property type="protein sequence ID" value="GHP11777.1"/>
    <property type="molecule type" value="Genomic_DNA"/>
</dbReference>
<dbReference type="Gene3D" id="1.25.40.10">
    <property type="entry name" value="Tetratricopeptide repeat domain"/>
    <property type="match status" value="1"/>
</dbReference>
<name>A0A830I3Q7_9CHLO</name>
<feature type="region of interest" description="Disordered" evidence="1">
    <location>
        <begin position="178"/>
        <end position="209"/>
    </location>
</feature>
<dbReference type="SUPFAM" id="SSF48452">
    <property type="entry name" value="TPR-like"/>
    <property type="match status" value="1"/>
</dbReference>
<sequence length="745" mass="80299">MSMSVSPSVTPHLLSRTHTSSSDADADANGVSGSAADGVVSGSPTPTFSVLATPPPSVVGGNSAAGGRHPSQNHHHHPRHGQVSSSASPSSPSARMAAKAKLARELKMDADELLAEGQLSAACHAYTEAIATAGLAPAPLLARGACYLAQGRLHAAQADASLALLTLNTQLDHYHRVHGLSPDPNRTQGKTLQSVDESKETKEAKPEHEHHLWHGLPADIGVHHHPDSYDVDGITGEHDHTNVAMDALDTTVRAFRLHARAMHRRGEVAGAAALYAVCITLIEPWESVKYDDGDGRRATAQPWDDGRTRTCESGLESWVWVEPLDFVERYSGVKSIHKQAEWMRTQLADCERRDKVRRAVHNVSTVWNFIREVNPHLQRLLHRSNNRQMLTNAGLGSPAVAINTPHASQAGVESDDADGDASGTPATPAGARRKRRSFIHSALERAEASPTSLQKRSGGAANMRTPASRAALAASATPSGTDSASVMKTLDHLHEDTAFIQLVETPSLVAMDISERYIRGNALQPKARGILGLASSAPTPMKHAQGDTKHPAISVDFHPEDLLANHHLCNAVWGYKQARDVEVESWMELPEWSGPREGETSIKMEHGSRIAQSRHGVIVPKSKAATSPMIRSRPHYNVGATVRPMTASPPETRSYAYQQRTFARGGRRAYAKDSGSDAIGERPNMYVHPWNNLGGKDSHTGRRSVAARGWNSATSTKGEFNRRICTSAGVCISRADEVKRKNAGA</sequence>
<keyword evidence="3" id="KW-1185">Reference proteome</keyword>
<feature type="compositionally biased region" description="Polar residues" evidence="1">
    <location>
        <begin position="184"/>
        <end position="195"/>
    </location>
</feature>
<reference evidence="2" key="1">
    <citation type="submission" date="2020-10" db="EMBL/GenBank/DDBJ databases">
        <title>Unveiling of a novel bifunctional photoreceptor, Dualchrome1, isolated from a cosmopolitan green alga.</title>
        <authorList>
            <person name="Suzuki S."/>
            <person name="Kawachi M."/>
        </authorList>
    </citation>
    <scope>NUCLEOTIDE SEQUENCE</scope>
    <source>
        <strain evidence="2">NIES 2893</strain>
    </source>
</reference>
<feature type="compositionally biased region" description="Basic and acidic residues" evidence="1">
    <location>
        <begin position="196"/>
        <end position="209"/>
    </location>
</feature>
<proteinExistence type="predicted"/>
<feature type="compositionally biased region" description="Low complexity" evidence="1">
    <location>
        <begin position="464"/>
        <end position="478"/>
    </location>
</feature>
<feature type="compositionally biased region" description="Low complexity" evidence="1">
    <location>
        <begin position="81"/>
        <end position="94"/>
    </location>
</feature>
<feature type="region of interest" description="Disordered" evidence="1">
    <location>
        <begin position="408"/>
        <end position="480"/>
    </location>
</feature>
<evidence type="ECO:0000313" key="3">
    <source>
        <dbReference type="Proteomes" id="UP000660262"/>
    </source>
</evidence>
<evidence type="ECO:0000313" key="2">
    <source>
        <dbReference type="EMBL" id="GHP11777.1"/>
    </source>
</evidence>
<feature type="compositionally biased region" description="Low complexity" evidence="1">
    <location>
        <begin position="20"/>
        <end position="43"/>
    </location>
</feature>
<dbReference type="AlphaFoldDB" id="A0A830I3Q7"/>
<organism evidence="2 3">
    <name type="scientific">Pycnococcus provasolii</name>
    <dbReference type="NCBI Taxonomy" id="41880"/>
    <lineage>
        <taxon>Eukaryota</taxon>
        <taxon>Viridiplantae</taxon>
        <taxon>Chlorophyta</taxon>
        <taxon>Pseudoscourfieldiophyceae</taxon>
        <taxon>Pseudoscourfieldiales</taxon>
        <taxon>Pycnococcaceae</taxon>
        <taxon>Pycnococcus</taxon>
    </lineage>
</organism>
<dbReference type="Proteomes" id="UP000660262">
    <property type="component" value="Unassembled WGS sequence"/>
</dbReference>
<protein>
    <submittedName>
        <fullName evidence="2">Uncharacterized protein</fullName>
    </submittedName>
</protein>
<gene>
    <name evidence="2" type="ORF">PPROV_001050500</name>
</gene>
<feature type="region of interest" description="Disordered" evidence="1">
    <location>
        <begin position="1"/>
        <end position="97"/>
    </location>
</feature>
<evidence type="ECO:0000256" key="1">
    <source>
        <dbReference type="SAM" id="MobiDB-lite"/>
    </source>
</evidence>
<dbReference type="InterPro" id="IPR011990">
    <property type="entry name" value="TPR-like_helical_dom_sf"/>
</dbReference>